<accession>A0AAD2E417</accession>
<feature type="coiled-coil region" evidence="1">
    <location>
        <begin position="32"/>
        <end position="73"/>
    </location>
</feature>
<keyword evidence="3" id="KW-1185">Reference proteome</keyword>
<gene>
    <name evidence="2" type="ORF">FPE_LOCUS22778</name>
</gene>
<protein>
    <submittedName>
        <fullName evidence="2">Uncharacterized protein</fullName>
    </submittedName>
</protein>
<sequence>MALHIVQLISASERSLFICLSLFELLSAYGQLDMLQEENENILEKHSIAEDICDEAEARVRKLEKQEVVLERLSCKILGFSWFADKDYTTERDSGKEAMQWENEPFCSNCAEIIS</sequence>
<organism evidence="2 3">
    <name type="scientific">Fraxinus pennsylvanica</name>
    <dbReference type="NCBI Taxonomy" id="56036"/>
    <lineage>
        <taxon>Eukaryota</taxon>
        <taxon>Viridiplantae</taxon>
        <taxon>Streptophyta</taxon>
        <taxon>Embryophyta</taxon>
        <taxon>Tracheophyta</taxon>
        <taxon>Spermatophyta</taxon>
        <taxon>Magnoliopsida</taxon>
        <taxon>eudicotyledons</taxon>
        <taxon>Gunneridae</taxon>
        <taxon>Pentapetalae</taxon>
        <taxon>asterids</taxon>
        <taxon>lamiids</taxon>
        <taxon>Lamiales</taxon>
        <taxon>Oleaceae</taxon>
        <taxon>Oleeae</taxon>
        <taxon>Fraxinus</taxon>
    </lineage>
</organism>
<dbReference type="Proteomes" id="UP000834106">
    <property type="component" value="Chromosome 13"/>
</dbReference>
<keyword evidence="1" id="KW-0175">Coiled coil</keyword>
<dbReference type="AlphaFoldDB" id="A0AAD2E417"/>
<dbReference type="EMBL" id="OU503048">
    <property type="protein sequence ID" value="CAI9775348.1"/>
    <property type="molecule type" value="Genomic_DNA"/>
</dbReference>
<evidence type="ECO:0000313" key="3">
    <source>
        <dbReference type="Proteomes" id="UP000834106"/>
    </source>
</evidence>
<reference evidence="2" key="1">
    <citation type="submission" date="2023-05" db="EMBL/GenBank/DDBJ databases">
        <authorList>
            <person name="Huff M."/>
        </authorList>
    </citation>
    <scope>NUCLEOTIDE SEQUENCE</scope>
</reference>
<evidence type="ECO:0000256" key="1">
    <source>
        <dbReference type="SAM" id="Coils"/>
    </source>
</evidence>
<name>A0AAD2E417_9LAMI</name>
<proteinExistence type="predicted"/>
<evidence type="ECO:0000313" key="2">
    <source>
        <dbReference type="EMBL" id="CAI9775348.1"/>
    </source>
</evidence>